<reference evidence="2 3" key="2">
    <citation type="submission" date="2018-11" db="EMBL/GenBank/DDBJ databases">
        <authorList>
            <consortium name="Pathogen Informatics"/>
        </authorList>
    </citation>
    <scope>NUCLEOTIDE SEQUENCE [LARGE SCALE GENOMIC DNA]</scope>
</reference>
<keyword evidence="3" id="KW-1185">Reference proteome</keyword>
<accession>A0A0R3WVN1</accession>
<dbReference type="STRING" id="6205.A0A0R3WVN1"/>
<sequence>MVSDNRGYLTPSLSRTQQTSTTAPMDESSETMSYRELQLLEELSSARQELAMLKRASSVIEEPLHKLPPPSTLPTQRRAFQQHHENVEMFSNRHQAHYQSHHDIHQGWVGKMFFFLDRKCI</sequence>
<proteinExistence type="predicted"/>
<dbReference type="AlphaFoldDB" id="A0A0R3WVN1"/>
<evidence type="ECO:0000313" key="4">
    <source>
        <dbReference type="WBParaSite" id="TTAC_0000482101-mRNA-1"/>
    </source>
</evidence>
<gene>
    <name evidence="2" type="ORF">TTAC_LOCUS4806</name>
</gene>
<evidence type="ECO:0000313" key="3">
    <source>
        <dbReference type="Proteomes" id="UP000274429"/>
    </source>
</evidence>
<protein>
    <submittedName>
        <fullName evidence="4">CACTA en-spm transposon protein</fullName>
    </submittedName>
</protein>
<dbReference type="OrthoDB" id="6286151at2759"/>
<feature type="compositionally biased region" description="Polar residues" evidence="1">
    <location>
        <begin position="11"/>
        <end position="23"/>
    </location>
</feature>
<dbReference type="Proteomes" id="UP000274429">
    <property type="component" value="Unassembled WGS sequence"/>
</dbReference>
<dbReference type="WBParaSite" id="TTAC_0000482101-mRNA-1">
    <property type="protein sequence ID" value="TTAC_0000482101-mRNA-1"/>
    <property type="gene ID" value="TTAC_0000482101"/>
</dbReference>
<feature type="region of interest" description="Disordered" evidence="1">
    <location>
        <begin position="1"/>
        <end position="32"/>
    </location>
</feature>
<reference evidence="4" key="1">
    <citation type="submission" date="2017-02" db="UniProtKB">
        <authorList>
            <consortium name="WormBaseParasite"/>
        </authorList>
    </citation>
    <scope>IDENTIFICATION</scope>
</reference>
<dbReference type="EMBL" id="UYWX01005397">
    <property type="protein sequence ID" value="VDM25690.1"/>
    <property type="molecule type" value="Genomic_DNA"/>
</dbReference>
<evidence type="ECO:0000256" key="1">
    <source>
        <dbReference type="SAM" id="MobiDB-lite"/>
    </source>
</evidence>
<name>A0A0R3WVN1_HYDTA</name>
<evidence type="ECO:0000313" key="2">
    <source>
        <dbReference type="EMBL" id="VDM25690.1"/>
    </source>
</evidence>
<organism evidence="4">
    <name type="scientific">Hydatigena taeniaeformis</name>
    <name type="common">Feline tapeworm</name>
    <name type="synonym">Taenia taeniaeformis</name>
    <dbReference type="NCBI Taxonomy" id="6205"/>
    <lineage>
        <taxon>Eukaryota</taxon>
        <taxon>Metazoa</taxon>
        <taxon>Spiralia</taxon>
        <taxon>Lophotrochozoa</taxon>
        <taxon>Platyhelminthes</taxon>
        <taxon>Cestoda</taxon>
        <taxon>Eucestoda</taxon>
        <taxon>Cyclophyllidea</taxon>
        <taxon>Taeniidae</taxon>
        <taxon>Hydatigera</taxon>
    </lineage>
</organism>